<proteinExistence type="predicted"/>
<evidence type="ECO:0000313" key="3">
    <source>
        <dbReference type="Proteomes" id="UP000006514"/>
    </source>
</evidence>
<dbReference type="AlphaFoldDB" id="J0WR07"/>
<feature type="region of interest" description="Disordered" evidence="1">
    <location>
        <begin position="375"/>
        <end position="394"/>
    </location>
</feature>
<keyword evidence="3" id="KW-1185">Reference proteome</keyword>
<dbReference type="KEGG" id="adl:AURDEDRAFT_176598"/>
<name>J0WR07_AURST</name>
<gene>
    <name evidence="2" type="ORF">AURDEDRAFT_176598</name>
</gene>
<feature type="region of interest" description="Disordered" evidence="1">
    <location>
        <begin position="419"/>
        <end position="439"/>
    </location>
</feature>
<protein>
    <submittedName>
        <fullName evidence="2">Uncharacterized protein</fullName>
    </submittedName>
</protein>
<dbReference type="InParanoid" id="J0WR07"/>
<sequence length="439" mass="49618">MDEVVMEGVTIDAVGDIDAPDIHDADVEHALAAAEQDQRALNDKLISRSLDTILETLPHANLRAAMRETLWDFTSGYRLPMPLGRYGHPHLKNWSWGDIDPRRIFKDTYSGAKLTKDSAEFKRLALEAVTLPFAGRSVTQRVVVGWAHRDGILPLPGWRAEPDVMYEARSNPSKVTTAVRRQNSVNREKCLMYTDWDLVDFECMLLIRMSRPPNVPRALRQTVQVGNEWKDMIWDALMYGWGKRRTAWGNEDEDSVFADFEPVHEYEKGPQAYSGDGSAADVFTHLRRCGFGLTRLVGAKVCARLEDSEMGAYMIRLRKHQQQRQDLVNELAAKQGCDAKDLDKNVKHSHLSTNVTFERIPEGRAIAVIGTFRHAATARKPPPAARPPPPRRSEIAEHRLGYPRSPLGAARRRRLFRIGPPPHLRTAPHRTAPLCTMST</sequence>
<dbReference type="Proteomes" id="UP000006514">
    <property type="component" value="Unassembled WGS sequence"/>
</dbReference>
<accession>J0WR07</accession>
<reference evidence="3" key="1">
    <citation type="journal article" date="2012" name="Science">
        <title>The Paleozoic origin of enzymatic lignin decomposition reconstructed from 31 fungal genomes.</title>
        <authorList>
            <person name="Floudas D."/>
            <person name="Binder M."/>
            <person name="Riley R."/>
            <person name="Barry K."/>
            <person name="Blanchette R.A."/>
            <person name="Henrissat B."/>
            <person name="Martinez A.T."/>
            <person name="Otillar R."/>
            <person name="Spatafora J.W."/>
            <person name="Yadav J.S."/>
            <person name="Aerts A."/>
            <person name="Benoit I."/>
            <person name="Boyd A."/>
            <person name="Carlson A."/>
            <person name="Copeland A."/>
            <person name="Coutinho P.M."/>
            <person name="de Vries R.P."/>
            <person name="Ferreira P."/>
            <person name="Findley K."/>
            <person name="Foster B."/>
            <person name="Gaskell J."/>
            <person name="Glotzer D."/>
            <person name="Gorecki P."/>
            <person name="Heitman J."/>
            <person name="Hesse C."/>
            <person name="Hori C."/>
            <person name="Igarashi K."/>
            <person name="Jurgens J.A."/>
            <person name="Kallen N."/>
            <person name="Kersten P."/>
            <person name="Kohler A."/>
            <person name="Kuees U."/>
            <person name="Kumar T.K.A."/>
            <person name="Kuo A."/>
            <person name="LaButti K."/>
            <person name="Larrondo L.F."/>
            <person name="Lindquist E."/>
            <person name="Ling A."/>
            <person name="Lombard V."/>
            <person name="Lucas S."/>
            <person name="Lundell T."/>
            <person name="Martin R."/>
            <person name="McLaughlin D.J."/>
            <person name="Morgenstern I."/>
            <person name="Morin E."/>
            <person name="Murat C."/>
            <person name="Nagy L.G."/>
            <person name="Nolan M."/>
            <person name="Ohm R.A."/>
            <person name="Patyshakuliyeva A."/>
            <person name="Rokas A."/>
            <person name="Ruiz-Duenas F.J."/>
            <person name="Sabat G."/>
            <person name="Salamov A."/>
            <person name="Samejima M."/>
            <person name="Schmutz J."/>
            <person name="Slot J.C."/>
            <person name="St John F."/>
            <person name="Stenlid J."/>
            <person name="Sun H."/>
            <person name="Sun S."/>
            <person name="Syed K."/>
            <person name="Tsang A."/>
            <person name="Wiebenga A."/>
            <person name="Young D."/>
            <person name="Pisabarro A."/>
            <person name="Eastwood D.C."/>
            <person name="Martin F."/>
            <person name="Cullen D."/>
            <person name="Grigoriev I.V."/>
            <person name="Hibbett D.S."/>
        </authorList>
    </citation>
    <scope>NUCLEOTIDE SEQUENCE [LARGE SCALE GENOMIC DNA]</scope>
    <source>
        <strain evidence="3">TFB10046</strain>
    </source>
</reference>
<feature type="compositionally biased region" description="Pro residues" evidence="1">
    <location>
        <begin position="380"/>
        <end position="390"/>
    </location>
</feature>
<dbReference type="EMBL" id="JH687959">
    <property type="protein sequence ID" value="EJD34345.1"/>
    <property type="molecule type" value="Genomic_DNA"/>
</dbReference>
<evidence type="ECO:0000256" key="1">
    <source>
        <dbReference type="SAM" id="MobiDB-lite"/>
    </source>
</evidence>
<organism evidence="2 3">
    <name type="scientific">Auricularia subglabra (strain TFB-10046 / SS5)</name>
    <name type="common">White-rot fungus</name>
    <name type="synonym">Auricularia delicata (strain TFB10046)</name>
    <dbReference type="NCBI Taxonomy" id="717982"/>
    <lineage>
        <taxon>Eukaryota</taxon>
        <taxon>Fungi</taxon>
        <taxon>Dikarya</taxon>
        <taxon>Basidiomycota</taxon>
        <taxon>Agaricomycotina</taxon>
        <taxon>Agaricomycetes</taxon>
        <taxon>Auriculariales</taxon>
        <taxon>Auriculariaceae</taxon>
        <taxon>Auricularia</taxon>
    </lineage>
</organism>
<evidence type="ECO:0000313" key="2">
    <source>
        <dbReference type="EMBL" id="EJD34345.1"/>
    </source>
</evidence>